<reference evidence="15 16" key="1">
    <citation type="submission" date="2023-07" db="EMBL/GenBank/DDBJ databases">
        <title>Genomic Encyclopedia of Type Strains, Phase IV (KMG-IV): sequencing the most valuable type-strain genomes for metagenomic binning, comparative biology and taxonomic classification.</title>
        <authorList>
            <person name="Goeker M."/>
        </authorList>
    </citation>
    <scope>NUCLEOTIDE SEQUENCE [LARGE SCALE GENOMIC DNA]</scope>
    <source>
        <strain evidence="15 16">DSM 16784</strain>
    </source>
</reference>
<dbReference type="SUPFAM" id="SSF55604">
    <property type="entry name" value="Glucose permease domain IIB"/>
    <property type="match status" value="1"/>
</dbReference>
<evidence type="ECO:0000256" key="8">
    <source>
        <dbReference type="ARBA" id="ARBA00022777"/>
    </source>
</evidence>
<accession>A0ABU0E8J6</accession>
<dbReference type="RefSeq" id="WP_307411468.1">
    <property type="nucleotide sequence ID" value="NZ_JAUSUR010000009.1"/>
</dbReference>
<dbReference type="PROSITE" id="PS51098">
    <property type="entry name" value="PTS_EIIB_TYPE_1"/>
    <property type="match status" value="1"/>
</dbReference>
<dbReference type="EMBL" id="JAUSUR010000009">
    <property type="protein sequence ID" value="MDQ0363023.1"/>
    <property type="molecule type" value="Genomic_DNA"/>
</dbReference>
<feature type="domain" description="PTS EIIC type-1" evidence="14">
    <location>
        <begin position="104"/>
        <end position="456"/>
    </location>
</feature>
<dbReference type="InterPro" id="IPR013013">
    <property type="entry name" value="PTS_EIIC_1"/>
</dbReference>
<evidence type="ECO:0000313" key="16">
    <source>
        <dbReference type="Proteomes" id="UP001230220"/>
    </source>
</evidence>
<dbReference type="PANTHER" id="PTHR30175">
    <property type="entry name" value="PHOSPHOTRANSFERASE SYSTEM TRANSPORT PROTEIN"/>
    <property type="match status" value="1"/>
</dbReference>
<keyword evidence="7 12" id="KW-0812">Transmembrane</keyword>
<evidence type="ECO:0000313" key="15">
    <source>
        <dbReference type="EMBL" id="MDQ0363023.1"/>
    </source>
</evidence>
<dbReference type="Pfam" id="PF02378">
    <property type="entry name" value="PTS_EIIC"/>
    <property type="match status" value="1"/>
</dbReference>
<keyword evidence="6" id="KW-0598">Phosphotransferase system</keyword>
<feature type="transmembrane region" description="Helical" evidence="12">
    <location>
        <begin position="322"/>
        <end position="343"/>
    </location>
</feature>
<evidence type="ECO:0000256" key="6">
    <source>
        <dbReference type="ARBA" id="ARBA00022683"/>
    </source>
</evidence>
<keyword evidence="5" id="KW-0808">Transferase</keyword>
<feature type="transmembrane region" description="Helical" evidence="12">
    <location>
        <begin position="247"/>
        <end position="271"/>
    </location>
</feature>
<feature type="domain" description="PTS EIIB type-1" evidence="13">
    <location>
        <begin position="4"/>
        <end position="86"/>
    </location>
</feature>
<dbReference type="InterPro" id="IPR003352">
    <property type="entry name" value="PTS_EIIC"/>
</dbReference>
<dbReference type="PANTHER" id="PTHR30175:SF1">
    <property type="entry name" value="PTS SYSTEM ARBUTIN-, CELLOBIOSE-, AND SALICIN-SPECIFIC EIIBC COMPONENT-RELATED"/>
    <property type="match status" value="1"/>
</dbReference>
<dbReference type="InterPro" id="IPR036878">
    <property type="entry name" value="Glu_permease_IIB"/>
</dbReference>
<feature type="transmembrane region" description="Helical" evidence="12">
    <location>
        <begin position="98"/>
        <end position="123"/>
    </location>
</feature>
<keyword evidence="4" id="KW-0762">Sugar transport</keyword>
<keyword evidence="2" id="KW-0813">Transport</keyword>
<evidence type="ECO:0000256" key="2">
    <source>
        <dbReference type="ARBA" id="ARBA00022448"/>
    </source>
</evidence>
<dbReference type="PROSITE" id="PS01035">
    <property type="entry name" value="PTS_EIIB_TYPE_1_CYS"/>
    <property type="match status" value="1"/>
</dbReference>
<feature type="transmembrane region" description="Helical" evidence="12">
    <location>
        <begin position="387"/>
        <end position="407"/>
    </location>
</feature>
<dbReference type="Gene3D" id="3.30.1360.60">
    <property type="entry name" value="Glucose permease domain IIB"/>
    <property type="match status" value="1"/>
</dbReference>
<keyword evidence="8" id="KW-0418">Kinase</keyword>
<evidence type="ECO:0000256" key="10">
    <source>
        <dbReference type="ARBA" id="ARBA00023136"/>
    </source>
</evidence>
<dbReference type="Pfam" id="PF00367">
    <property type="entry name" value="PTS_EIIB"/>
    <property type="match status" value="1"/>
</dbReference>
<keyword evidence="3" id="KW-1003">Cell membrane</keyword>
<proteinExistence type="predicted"/>
<keyword evidence="16" id="KW-1185">Reference proteome</keyword>
<feature type="transmembrane region" description="Helical" evidence="12">
    <location>
        <begin position="427"/>
        <end position="446"/>
    </location>
</feature>
<feature type="transmembrane region" description="Helical" evidence="12">
    <location>
        <begin position="283"/>
        <end position="310"/>
    </location>
</feature>
<feature type="active site" description="Phosphocysteine intermediate; for EIIB activity" evidence="11">
    <location>
        <position position="26"/>
    </location>
</feature>
<feature type="transmembrane region" description="Helical" evidence="12">
    <location>
        <begin position="143"/>
        <end position="166"/>
    </location>
</feature>
<dbReference type="Proteomes" id="UP001230220">
    <property type="component" value="Unassembled WGS sequence"/>
</dbReference>
<dbReference type="InterPro" id="IPR001996">
    <property type="entry name" value="PTS_IIB_1"/>
</dbReference>
<keyword evidence="9 12" id="KW-1133">Transmembrane helix</keyword>
<evidence type="ECO:0000256" key="7">
    <source>
        <dbReference type="ARBA" id="ARBA00022692"/>
    </source>
</evidence>
<name>A0ABU0E8J6_9FIRM</name>
<sequence length="456" mass="49665">MNYLEIANTIKSSVGGSENILNVTHCATRLRLVLKDSDQFNEEEIKNIEGVVNTIKIGDEFQIIIGNDVKYIYNAFIDNDKKLEKIVSVKKKNSIKTLFFSFTAYIQASIGAIIPLMVGTGLIKAGLILCLQIGILSEASDTYQLLLAVADSFFYFMGVIAAIGAARKLNADIPMAVFMALMFFAPGFIARVAEGTDMNIFGIPVYSVSYANQFLPIIMSVWVMNKLDILLNTYLPDSVKDIFRPTLLILIMIPLNYCILGPSVTWLAYLLAEPFTAFINYPWVLTTLFGLLMPVLVMFGVHGLFFTVVSLNLFSQVGYDPFLMPGGFCSFFAIVAVSLVVGLKAKDSKTKSQSISTALTLFLGGVSEPAIFTVLINNKKAMGISMLSGAIGGLIAGILSVKCFMPVGGSLLMVPYYVGEGSPLSNVLIAVSITSIIAFVLTFVLYKSEDKVVKEV</sequence>
<dbReference type="CDD" id="cd00212">
    <property type="entry name" value="PTS_IIB_glc"/>
    <property type="match status" value="1"/>
</dbReference>
<evidence type="ECO:0000256" key="5">
    <source>
        <dbReference type="ARBA" id="ARBA00022679"/>
    </source>
</evidence>
<protein>
    <submittedName>
        <fullName evidence="15">PTS system beta-glucosides-specific IIC component</fullName>
    </submittedName>
</protein>
<comment type="subcellular location">
    <subcellularLocation>
        <location evidence="1">Cell membrane</location>
        <topology evidence="1">Multi-pass membrane protein</topology>
    </subcellularLocation>
</comment>
<evidence type="ECO:0000256" key="3">
    <source>
        <dbReference type="ARBA" id="ARBA00022475"/>
    </source>
</evidence>
<feature type="transmembrane region" description="Helical" evidence="12">
    <location>
        <begin position="173"/>
        <end position="193"/>
    </location>
</feature>
<evidence type="ECO:0000256" key="4">
    <source>
        <dbReference type="ARBA" id="ARBA00022597"/>
    </source>
</evidence>
<comment type="caution">
    <text evidence="15">The sequence shown here is derived from an EMBL/GenBank/DDBJ whole genome shotgun (WGS) entry which is preliminary data.</text>
</comment>
<evidence type="ECO:0000259" key="14">
    <source>
        <dbReference type="PROSITE" id="PS51103"/>
    </source>
</evidence>
<dbReference type="PROSITE" id="PS51103">
    <property type="entry name" value="PTS_EIIC_TYPE_1"/>
    <property type="match status" value="1"/>
</dbReference>
<keyword evidence="10 12" id="KW-0472">Membrane</keyword>
<evidence type="ECO:0000259" key="13">
    <source>
        <dbReference type="PROSITE" id="PS51098"/>
    </source>
</evidence>
<dbReference type="InterPro" id="IPR018113">
    <property type="entry name" value="PTrfase_EIIB_Cys"/>
</dbReference>
<gene>
    <name evidence="15" type="ORF">J2S15_003784</name>
</gene>
<evidence type="ECO:0000256" key="9">
    <source>
        <dbReference type="ARBA" id="ARBA00022989"/>
    </source>
</evidence>
<evidence type="ECO:0000256" key="1">
    <source>
        <dbReference type="ARBA" id="ARBA00004651"/>
    </source>
</evidence>
<evidence type="ECO:0000256" key="11">
    <source>
        <dbReference type="PROSITE-ProRule" id="PRU00421"/>
    </source>
</evidence>
<dbReference type="InterPro" id="IPR050558">
    <property type="entry name" value="PTS_Sugar-Specific_Components"/>
</dbReference>
<evidence type="ECO:0000256" key="12">
    <source>
        <dbReference type="SAM" id="Phobius"/>
    </source>
</evidence>
<organism evidence="15 16">
    <name type="scientific">Breznakia pachnodae</name>
    <dbReference type="NCBI Taxonomy" id="265178"/>
    <lineage>
        <taxon>Bacteria</taxon>
        <taxon>Bacillati</taxon>
        <taxon>Bacillota</taxon>
        <taxon>Erysipelotrichia</taxon>
        <taxon>Erysipelotrichales</taxon>
        <taxon>Erysipelotrichaceae</taxon>
        <taxon>Breznakia</taxon>
    </lineage>
</organism>